<dbReference type="Proteomes" id="UP001642540">
    <property type="component" value="Unassembled WGS sequence"/>
</dbReference>
<organism evidence="2 3">
    <name type="scientific">Orchesella dallaii</name>
    <dbReference type="NCBI Taxonomy" id="48710"/>
    <lineage>
        <taxon>Eukaryota</taxon>
        <taxon>Metazoa</taxon>
        <taxon>Ecdysozoa</taxon>
        <taxon>Arthropoda</taxon>
        <taxon>Hexapoda</taxon>
        <taxon>Collembola</taxon>
        <taxon>Entomobryomorpha</taxon>
        <taxon>Entomobryoidea</taxon>
        <taxon>Orchesellidae</taxon>
        <taxon>Orchesellinae</taxon>
        <taxon>Orchesella</taxon>
    </lineage>
</organism>
<feature type="signal peptide" evidence="1">
    <location>
        <begin position="1"/>
        <end position="23"/>
    </location>
</feature>
<proteinExistence type="predicted"/>
<evidence type="ECO:0000256" key="1">
    <source>
        <dbReference type="SAM" id="SignalP"/>
    </source>
</evidence>
<feature type="chain" id="PRO_5045434092" evidence="1">
    <location>
        <begin position="24"/>
        <end position="110"/>
    </location>
</feature>
<evidence type="ECO:0000313" key="2">
    <source>
        <dbReference type="EMBL" id="CAL8089185.1"/>
    </source>
</evidence>
<protein>
    <submittedName>
        <fullName evidence="2">Uncharacterized protein</fullName>
    </submittedName>
</protein>
<reference evidence="2 3" key="1">
    <citation type="submission" date="2024-08" db="EMBL/GenBank/DDBJ databases">
        <authorList>
            <person name="Cucini C."/>
            <person name="Frati F."/>
        </authorList>
    </citation>
    <scope>NUCLEOTIDE SEQUENCE [LARGE SCALE GENOMIC DNA]</scope>
</reference>
<gene>
    <name evidence="2" type="ORF">ODALV1_LOCUS7291</name>
</gene>
<dbReference type="EMBL" id="CAXLJM020000023">
    <property type="protein sequence ID" value="CAL8089185.1"/>
    <property type="molecule type" value="Genomic_DNA"/>
</dbReference>
<sequence>MKGSARLLCAALGVLALTIGSHADKPTKNNKNIKKFVLHPNAKGPFGPIPLPPIPPFRFAPFKKTASPSLDPYACLPKYMCIVQNKKGEKRTTIVHGLHPALRKTKPDVM</sequence>
<keyword evidence="3" id="KW-1185">Reference proteome</keyword>
<comment type="caution">
    <text evidence="2">The sequence shown here is derived from an EMBL/GenBank/DDBJ whole genome shotgun (WGS) entry which is preliminary data.</text>
</comment>
<accession>A0ABP1Q4P2</accession>
<keyword evidence="1" id="KW-0732">Signal</keyword>
<evidence type="ECO:0000313" key="3">
    <source>
        <dbReference type="Proteomes" id="UP001642540"/>
    </source>
</evidence>
<name>A0ABP1Q4P2_9HEXA</name>